<accession>A0A1M5Z5W1</accession>
<evidence type="ECO:0000313" key="1">
    <source>
        <dbReference type="EMBL" id="SHI19609.1"/>
    </source>
</evidence>
<reference evidence="1 2" key="1">
    <citation type="submission" date="2016-11" db="EMBL/GenBank/DDBJ databases">
        <authorList>
            <person name="Jaros S."/>
            <person name="Januszkiewicz K."/>
            <person name="Wedrychowicz H."/>
        </authorList>
    </citation>
    <scope>NUCLEOTIDE SEQUENCE [LARGE SCALE GENOMIC DNA]</scope>
    <source>
        <strain evidence="1 2">DSM 13106</strain>
    </source>
</reference>
<name>A0A1M5Z5W1_9FIRM</name>
<protein>
    <recommendedName>
        <fullName evidence="3">Peptide maturation system protein, TIGR04066 family</fullName>
    </recommendedName>
</protein>
<evidence type="ECO:0000313" key="2">
    <source>
        <dbReference type="Proteomes" id="UP000184389"/>
    </source>
</evidence>
<proteinExistence type="predicted"/>
<dbReference type="Proteomes" id="UP000184389">
    <property type="component" value="Unassembled WGS sequence"/>
</dbReference>
<dbReference type="OrthoDB" id="5464925at2"/>
<dbReference type="STRING" id="1123281.SAMN02745180_02779"/>
<dbReference type="RefSeq" id="WP_072745379.1">
    <property type="nucleotide sequence ID" value="NZ_FQXR01000021.1"/>
</dbReference>
<keyword evidence="2" id="KW-1185">Reference proteome</keyword>
<gene>
    <name evidence="1" type="ORF">SAMN02745180_02779</name>
</gene>
<organism evidence="1 2">
    <name type="scientific">Sporanaerobacter acetigenes DSM 13106</name>
    <dbReference type="NCBI Taxonomy" id="1123281"/>
    <lineage>
        <taxon>Bacteria</taxon>
        <taxon>Bacillati</taxon>
        <taxon>Bacillota</taxon>
        <taxon>Tissierellia</taxon>
        <taxon>Tissierellales</taxon>
        <taxon>Sporanaerobacteraceae</taxon>
        <taxon>Sporanaerobacter</taxon>
    </lineage>
</organism>
<sequence>MKKIDIFPFNSFLLPYIRHYNELQNEYIIENVYVHDKNPMVDKDLSYSCNGKHVGINAKSISDIYKSSSDILVVINDNKYIEQDYMYKIFKKAIENDIKVLFYINKNDGIDDRIWELRKKINGKLDIVYPKYLPNRLLSDKISLQTPVILVGGLIDEPDITELLLRLYIKFTEMNINTAVITKSLFNLNMNFYNINEIFEQNNTENDKIKTIKDFVKRIEIDEQPDLILIEAPDPFIEYNEWIGNGYGIKTYMLSKAVSPDSIVGVMPLELSTAKFVETVHNYLSRKYDAPLNGTHISNTIIDSLDAYESGKITYTHAEINLVNEYIEMEKSQSTIPINNVFDDGIQTITEAIVNQLAE</sequence>
<evidence type="ECO:0008006" key="3">
    <source>
        <dbReference type="Google" id="ProtNLM"/>
    </source>
</evidence>
<dbReference type="EMBL" id="FQXR01000021">
    <property type="protein sequence ID" value="SHI19609.1"/>
    <property type="molecule type" value="Genomic_DNA"/>
</dbReference>
<dbReference type="AlphaFoldDB" id="A0A1M5Z5W1"/>